<organism evidence="11 12">
    <name type="scientific">Pholiota conissans</name>
    <dbReference type="NCBI Taxonomy" id="109636"/>
    <lineage>
        <taxon>Eukaryota</taxon>
        <taxon>Fungi</taxon>
        <taxon>Dikarya</taxon>
        <taxon>Basidiomycota</taxon>
        <taxon>Agaricomycotina</taxon>
        <taxon>Agaricomycetes</taxon>
        <taxon>Agaricomycetidae</taxon>
        <taxon>Agaricales</taxon>
        <taxon>Agaricineae</taxon>
        <taxon>Strophariaceae</taxon>
        <taxon>Pholiota</taxon>
    </lineage>
</organism>
<evidence type="ECO:0000256" key="9">
    <source>
        <dbReference type="SAM" id="MobiDB-lite"/>
    </source>
</evidence>
<dbReference type="InterPro" id="IPR024079">
    <property type="entry name" value="MetalloPept_cat_dom_sf"/>
</dbReference>
<feature type="compositionally biased region" description="Acidic residues" evidence="9">
    <location>
        <begin position="178"/>
        <end position="187"/>
    </location>
</feature>
<evidence type="ECO:0000256" key="3">
    <source>
        <dbReference type="ARBA" id="ARBA00022723"/>
    </source>
</evidence>
<keyword evidence="7" id="KW-0482">Metalloprotease</keyword>
<dbReference type="PANTHER" id="PTHR47466">
    <property type="match status" value="1"/>
</dbReference>
<evidence type="ECO:0000259" key="10">
    <source>
        <dbReference type="Pfam" id="PF05572"/>
    </source>
</evidence>
<evidence type="ECO:0000256" key="5">
    <source>
        <dbReference type="ARBA" id="ARBA00022801"/>
    </source>
</evidence>
<keyword evidence="3" id="KW-0479">Metal-binding</keyword>
<dbReference type="PANTHER" id="PTHR47466:SF1">
    <property type="entry name" value="METALLOPROTEASE MEP1 (AFU_ORTHOLOGUE AFUA_1G07730)-RELATED"/>
    <property type="match status" value="1"/>
</dbReference>
<dbReference type="GO" id="GO:0006508">
    <property type="term" value="P:proteolysis"/>
    <property type="evidence" value="ECO:0007669"/>
    <property type="project" value="UniProtKB-KW"/>
</dbReference>
<protein>
    <recommendedName>
        <fullName evidence="10">Peptidase M43 pregnancy-associated plasma-A domain-containing protein</fullName>
    </recommendedName>
</protein>
<evidence type="ECO:0000256" key="8">
    <source>
        <dbReference type="ARBA" id="ARBA00023157"/>
    </source>
</evidence>
<keyword evidence="12" id="KW-1185">Reference proteome</keyword>
<keyword evidence="5" id="KW-0378">Hydrolase</keyword>
<evidence type="ECO:0000313" key="11">
    <source>
        <dbReference type="EMBL" id="KAF9472424.1"/>
    </source>
</evidence>
<keyword evidence="4" id="KW-0732">Signal</keyword>
<comment type="similarity">
    <text evidence="1">Belongs to the peptidase M43B family.</text>
</comment>
<keyword evidence="8" id="KW-1015">Disulfide bond</keyword>
<dbReference type="GO" id="GO:0008237">
    <property type="term" value="F:metallopeptidase activity"/>
    <property type="evidence" value="ECO:0007669"/>
    <property type="project" value="UniProtKB-KW"/>
</dbReference>
<comment type="caution">
    <text evidence="11">The sequence shown here is derived from an EMBL/GenBank/DDBJ whole genome shotgun (WGS) entry which is preliminary data.</text>
</comment>
<dbReference type="EMBL" id="MU155537">
    <property type="protein sequence ID" value="KAF9472424.1"/>
    <property type="molecule type" value="Genomic_DNA"/>
</dbReference>
<keyword evidence="2" id="KW-0645">Protease</keyword>
<dbReference type="Pfam" id="PF05572">
    <property type="entry name" value="Peptidase_M43"/>
    <property type="match status" value="1"/>
</dbReference>
<reference evidence="11" key="1">
    <citation type="submission" date="2020-11" db="EMBL/GenBank/DDBJ databases">
        <authorList>
            <consortium name="DOE Joint Genome Institute"/>
            <person name="Ahrendt S."/>
            <person name="Riley R."/>
            <person name="Andreopoulos W."/>
            <person name="Labutti K."/>
            <person name="Pangilinan J."/>
            <person name="Ruiz-Duenas F.J."/>
            <person name="Barrasa J.M."/>
            <person name="Sanchez-Garcia M."/>
            <person name="Camarero S."/>
            <person name="Miyauchi S."/>
            <person name="Serrano A."/>
            <person name="Linde D."/>
            <person name="Babiker R."/>
            <person name="Drula E."/>
            <person name="Ayuso-Fernandez I."/>
            <person name="Pacheco R."/>
            <person name="Padilla G."/>
            <person name="Ferreira P."/>
            <person name="Barriuso J."/>
            <person name="Kellner H."/>
            <person name="Castanera R."/>
            <person name="Alfaro M."/>
            <person name="Ramirez L."/>
            <person name="Pisabarro A.G."/>
            <person name="Kuo A."/>
            <person name="Tritt A."/>
            <person name="Lipzen A."/>
            <person name="He G."/>
            <person name="Yan M."/>
            <person name="Ng V."/>
            <person name="Cullen D."/>
            <person name="Martin F."/>
            <person name="Rosso M.-N."/>
            <person name="Henrissat B."/>
            <person name="Hibbett D."/>
            <person name="Martinez A.T."/>
            <person name="Grigoriev I.V."/>
        </authorList>
    </citation>
    <scope>NUCLEOTIDE SEQUENCE</scope>
    <source>
        <strain evidence="11">CIRM-BRFM 674</strain>
    </source>
</reference>
<evidence type="ECO:0000256" key="6">
    <source>
        <dbReference type="ARBA" id="ARBA00022833"/>
    </source>
</evidence>
<dbReference type="GO" id="GO:0046872">
    <property type="term" value="F:metal ion binding"/>
    <property type="evidence" value="ECO:0007669"/>
    <property type="project" value="UniProtKB-KW"/>
</dbReference>
<feature type="region of interest" description="Disordered" evidence="9">
    <location>
        <begin position="178"/>
        <end position="197"/>
    </location>
</feature>
<sequence>MQEAFKKVNPVQKRAIDHVFDVYFNVVAANMTYEGGWVPDSQIAAQMDVLNKGYAGTGIQFKHMDTIRILSSYYFNTLNVPDTSDLTQILYTYGQLFRKGGQSTMNINLIGFSADDDTYGFTLLPSLYATYAPIDGLYVRFTSLPGGSSPDRQGSTVIHESGHWFGLLHTFENGCDGDGDGVDDTPAEAEPASGCPVNRDTCPQAGLDPIHNYMDYSAEGCRNSFTAGQIDRMHSAISVYRS</sequence>
<evidence type="ECO:0000256" key="4">
    <source>
        <dbReference type="ARBA" id="ARBA00022729"/>
    </source>
</evidence>
<evidence type="ECO:0000256" key="2">
    <source>
        <dbReference type="ARBA" id="ARBA00022670"/>
    </source>
</evidence>
<gene>
    <name evidence="11" type="ORF">BDN70DRAFT_938203</name>
</gene>
<dbReference type="Proteomes" id="UP000807469">
    <property type="component" value="Unassembled WGS sequence"/>
</dbReference>
<evidence type="ECO:0000313" key="12">
    <source>
        <dbReference type="Proteomes" id="UP000807469"/>
    </source>
</evidence>
<feature type="domain" description="Peptidase M43 pregnancy-associated plasma-A" evidence="10">
    <location>
        <begin position="152"/>
        <end position="237"/>
    </location>
</feature>
<dbReference type="SUPFAM" id="SSF55486">
    <property type="entry name" value="Metalloproteases ('zincins'), catalytic domain"/>
    <property type="match status" value="1"/>
</dbReference>
<dbReference type="InterPro" id="IPR008754">
    <property type="entry name" value="Peptidase_M43"/>
</dbReference>
<dbReference type="OrthoDB" id="536211at2759"/>
<dbReference type="AlphaFoldDB" id="A0A9P5YPQ9"/>
<dbReference type="Gene3D" id="3.40.390.10">
    <property type="entry name" value="Collagenase (Catalytic Domain)"/>
    <property type="match status" value="1"/>
</dbReference>
<proteinExistence type="inferred from homology"/>
<accession>A0A9P5YPQ9</accession>
<keyword evidence="6" id="KW-0862">Zinc</keyword>
<evidence type="ECO:0000256" key="7">
    <source>
        <dbReference type="ARBA" id="ARBA00023049"/>
    </source>
</evidence>
<evidence type="ECO:0000256" key="1">
    <source>
        <dbReference type="ARBA" id="ARBA00008721"/>
    </source>
</evidence>
<name>A0A9P5YPQ9_9AGAR</name>